<gene>
    <name evidence="3" type="ORF">OJF2_48910</name>
</gene>
<dbReference type="AlphaFoldDB" id="A0A5B9W8T5"/>
<dbReference type="KEGG" id="agv:OJF2_48910"/>
<evidence type="ECO:0000256" key="1">
    <source>
        <dbReference type="SAM" id="MobiDB-lite"/>
    </source>
</evidence>
<feature type="signal peptide" evidence="2">
    <location>
        <begin position="1"/>
        <end position="29"/>
    </location>
</feature>
<organism evidence="3 4">
    <name type="scientific">Aquisphaera giovannonii</name>
    <dbReference type="NCBI Taxonomy" id="406548"/>
    <lineage>
        <taxon>Bacteria</taxon>
        <taxon>Pseudomonadati</taxon>
        <taxon>Planctomycetota</taxon>
        <taxon>Planctomycetia</taxon>
        <taxon>Isosphaerales</taxon>
        <taxon>Isosphaeraceae</taxon>
        <taxon>Aquisphaera</taxon>
    </lineage>
</organism>
<evidence type="ECO:0000313" key="4">
    <source>
        <dbReference type="Proteomes" id="UP000324233"/>
    </source>
</evidence>
<evidence type="ECO:0000313" key="3">
    <source>
        <dbReference type="EMBL" id="QEH36330.1"/>
    </source>
</evidence>
<dbReference type="EMBL" id="CP042997">
    <property type="protein sequence ID" value="QEH36330.1"/>
    <property type="molecule type" value="Genomic_DNA"/>
</dbReference>
<sequence precursor="true">MRRPLRQRHPRSQGPRRLAVALSAGLALAAPCASRGQSDRPPAAFSRPGAIQRTPGPGPGAGVRFPDDPSLTPLLQDQPLQEGGPPRAQVTPSFLESIKLITSSYDRCRALMQTTREAILSNQLVLAHRTLEEASQAALAEPPGLPHDQLLIEAITITGLLTDAVIREGRVQTVAADDGDRPAALPRSRDPRQMAQLVVLEWKRAGVLADSITNPTYRNEFEARVAEGMSRDSSKIIGEVVRRSEAAAALGESEKIDARNVKFYEQSAGSLLEEAARIATAIERPIWRFAALERVAISAGESRQFAMGMDIASRINNAEARAQAFVLLAESETRANRAEEASESYSQAAEAIARVEQGGLRGVLTGYLVDSLITSGRFEDARASLVLYPTEGEKFVAMGAIAESQGRRGGADRAREWIAREAPPSYRSALYRRVNDGVLESVGNERQNQYYTPPGAR</sequence>
<name>A0A5B9W8T5_9BACT</name>
<dbReference type="Proteomes" id="UP000324233">
    <property type="component" value="Chromosome"/>
</dbReference>
<accession>A0A5B9W8T5</accession>
<feature type="region of interest" description="Disordered" evidence="1">
    <location>
        <begin position="31"/>
        <end position="90"/>
    </location>
</feature>
<evidence type="ECO:0000256" key="2">
    <source>
        <dbReference type="SAM" id="SignalP"/>
    </source>
</evidence>
<protein>
    <submittedName>
        <fullName evidence="3">Uncharacterized protein</fullName>
    </submittedName>
</protein>
<proteinExistence type="predicted"/>
<dbReference type="InterPro" id="IPR011990">
    <property type="entry name" value="TPR-like_helical_dom_sf"/>
</dbReference>
<keyword evidence="2" id="KW-0732">Signal</keyword>
<keyword evidence="4" id="KW-1185">Reference proteome</keyword>
<dbReference type="Gene3D" id="1.25.40.10">
    <property type="entry name" value="Tetratricopeptide repeat domain"/>
    <property type="match status" value="1"/>
</dbReference>
<reference evidence="3 4" key="1">
    <citation type="submission" date="2019-08" db="EMBL/GenBank/DDBJ databases">
        <title>Deep-cultivation of Planctomycetes and their phenomic and genomic characterization uncovers novel biology.</title>
        <authorList>
            <person name="Wiegand S."/>
            <person name="Jogler M."/>
            <person name="Boedeker C."/>
            <person name="Pinto D."/>
            <person name="Vollmers J."/>
            <person name="Rivas-Marin E."/>
            <person name="Kohn T."/>
            <person name="Peeters S.H."/>
            <person name="Heuer A."/>
            <person name="Rast P."/>
            <person name="Oberbeckmann S."/>
            <person name="Bunk B."/>
            <person name="Jeske O."/>
            <person name="Meyerdierks A."/>
            <person name="Storesund J.E."/>
            <person name="Kallscheuer N."/>
            <person name="Luecker S."/>
            <person name="Lage O.M."/>
            <person name="Pohl T."/>
            <person name="Merkel B.J."/>
            <person name="Hornburger P."/>
            <person name="Mueller R.-W."/>
            <person name="Bruemmer F."/>
            <person name="Labrenz M."/>
            <person name="Spormann A.M."/>
            <person name="Op den Camp H."/>
            <person name="Overmann J."/>
            <person name="Amann R."/>
            <person name="Jetten M.S.M."/>
            <person name="Mascher T."/>
            <person name="Medema M.H."/>
            <person name="Devos D.P."/>
            <person name="Kaster A.-K."/>
            <person name="Ovreas L."/>
            <person name="Rohde M."/>
            <person name="Galperin M.Y."/>
            <person name="Jogler C."/>
        </authorList>
    </citation>
    <scope>NUCLEOTIDE SEQUENCE [LARGE SCALE GENOMIC DNA]</scope>
    <source>
        <strain evidence="3 4">OJF2</strain>
    </source>
</reference>
<feature type="chain" id="PRO_5022798572" evidence="2">
    <location>
        <begin position="30"/>
        <end position="457"/>
    </location>
</feature>